<reference evidence="2 3" key="1">
    <citation type="submission" date="2021-05" db="EMBL/GenBank/DDBJ databases">
        <title>Phylogenetic classification of ten novel species belonging to the genus Bifidobacterium comprising B. colchicus sp. nov., B. abeli sp. nov., B. bicoloris sp. nov., B. guerezis sp. nov., B. rosaliae sp. nov., B. santillanensis sp. nov., B. argentati sp. nov., B. amazzoni sp. nov., B. pluviali sp. nov., and B. pinnaculum sp. nov.</title>
        <authorList>
            <person name="Lugli G.A."/>
            <person name="Ruiz Garcia L."/>
            <person name="Margolles A."/>
            <person name="Ventura M."/>
        </authorList>
    </citation>
    <scope>NUCLEOTIDE SEQUENCE [LARGE SCALE GENOMIC DNA]</scope>
    <source>
        <strain evidence="2 3">6T3</strain>
    </source>
</reference>
<protein>
    <submittedName>
        <fullName evidence="2">YjzC family protein</fullName>
    </submittedName>
</protein>
<dbReference type="InterPro" id="IPR025549">
    <property type="entry name" value="YjzC"/>
</dbReference>
<organism evidence="2 3">
    <name type="scientific">Bifidobacterium phasiani</name>
    <dbReference type="NCBI Taxonomy" id="2834431"/>
    <lineage>
        <taxon>Bacteria</taxon>
        <taxon>Bacillati</taxon>
        <taxon>Actinomycetota</taxon>
        <taxon>Actinomycetes</taxon>
        <taxon>Bifidobacteriales</taxon>
        <taxon>Bifidobacteriaceae</taxon>
        <taxon>Bifidobacterium</taxon>
    </lineage>
</organism>
<feature type="region of interest" description="Disordered" evidence="1">
    <location>
        <begin position="30"/>
        <end position="59"/>
    </location>
</feature>
<gene>
    <name evidence="2" type="ORF">KIH73_04240</name>
</gene>
<name>A0ABS6W8C2_9BIFI</name>
<comment type="caution">
    <text evidence="2">The sequence shown here is derived from an EMBL/GenBank/DDBJ whole genome shotgun (WGS) entry which is preliminary data.</text>
</comment>
<dbReference type="Pfam" id="PF14168">
    <property type="entry name" value="YjzC"/>
    <property type="match status" value="1"/>
</dbReference>
<feature type="compositionally biased region" description="Basic and acidic residues" evidence="1">
    <location>
        <begin position="30"/>
        <end position="40"/>
    </location>
</feature>
<evidence type="ECO:0000313" key="2">
    <source>
        <dbReference type="EMBL" id="MBW3082597.1"/>
    </source>
</evidence>
<dbReference type="RefSeq" id="WP_219080933.1">
    <property type="nucleotide sequence ID" value="NZ_JAHBBD010000007.1"/>
</dbReference>
<accession>A0ABS6W8C2</accession>
<keyword evidence="3" id="KW-1185">Reference proteome</keyword>
<sequence>MNGDIYKPGEDNRRSGVYVEVGPRGGAVRDARSVHIDPGDRLPSTQENGHRWQYRGPLR</sequence>
<evidence type="ECO:0000256" key="1">
    <source>
        <dbReference type="SAM" id="MobiDB-lite"/>
    </source>
</evidence>
<proteinExistence type="predicted"/>
<dbReference type="Proteomes" id="UP000812844">
    <property type="component" value="Unassembled WGS sequence"/>
</dbReference>
<evidence type="ECO:0000313" key="3">
    <source>
        <dbReference type="Proteomes" id="UP000812844"/>
    </source>
</evidence>
<dbReference type="EMBL" id="JAHBBD010000007">
    <property type="protein sequence ID" value="MBW3082597.1"/>
    <property type="molecule type" value="Genomic_DNA"/>
</dbReference>